<accession>A0A1L9VSB1</accession>
<dbReference type="AlphaFoldDB" id="A0A1L9VSB1"/>
<dbReference type="OrthoDB" id="5350472at2759"/>
<evidence type="ECO:0000313" key="2">
    <source>
        <dbReference type="EMBL" id="OJJ86799.1"/>
    </source>
</evidence>
<dbReference type="GeneID" id="34462330"/>
<feature type="region of interest" description="Disordered" evidence="1">
    <location>
        <begin position="1"/>
        <end position="20"/>
    </location>
</feature>
<dbReference type="RefSeq" id="XP_022403488.1">
    <property type="nucleotide sequence ID" value="XM_022546069.1"/>
</dbReference>
<evidence type="ECO:0000313" key="3">
    <source>
        <dbReference type="Proteomes" id="UP000184300"/>
    </source>
</evidence>
<sequence length="58" mass="6511">MFKLDPSDVPEGWTTDPEEMDYKDEWAANDSMGQRLARGRKLGDKTYPIINGLEGAPP</sequence>
<protein>
    <submittedName>
        <fullName evidence="2">Uncharacterized protein</fullName>
    </submittedName>
</protein>
<name>A0A1L9VSB1_ASPGL</name>
<organism evidence="2 3">
    <name type="scientific">Aspergillus glaucus CBS 516.65</name>
    <dbReference type="NCBI Taxonomy" id="1160497"/>
    <lineage>
        <taxon>Eukaryota</taxon>
        <taxon>Fungi</taxon>
        <taxon>Dikarya</taxon>
        <taxon>Ascomycota</taxon>
        <taxon>Pezizomycotina</taxon>
        <taxon>Eurotiomycetes</taxon>
        <taxon>Eurotiomycetidae</taxon>
        <taxon>Eurotiales</taxon>
        <taxon>Aspergillaceae</taxon>
        <taxon>Aspergillus</taxon>
        <taxon>Aspergillus subgen. Aspergillus</taxon>
    </lineage>
</organism>
<dbReference type="EMBL" id="KV878892">
    <property type="protein sequence ID" value="OJJ86799.1"/>
    <property type="molecule type" value="Genomic_DNA"/>
</dbReference>
<reference evidence="3" key="1">
    <citation type="journal article" date="2017" name="Genome Biol.">
        <title>Comparative genomics reveals high biological diversity and specific adaptations in the industrially and medically important fungal genus Aspergillus.</title>
        <authorList>
            <person name="de Vries R.P."/>
            <person name="Riley R."/>
            <person name="Wiebenga A."/>
            <person name="Aguilar-Osorio G."/>
            <person name="Amillis S."/>
            <person name="Uchima C.A."/>
            <person name="Anderluh G."/>
            <person name="Asadollahi M."/>
            <person name="Askin M."/>
            <person name="Barry K."/>
            <person name="Battaglia E."/>
            <person name="Bayram O."/>
            <person name="Benocci T."/>
            <person name="Braus-Stromeyer S.A."/>
            <person name="Caldana C."/>
            <person name="Canovas D."/>
            <person name="Cerqueira G.C."/>
            <person name="Chen F."/>
            <person name="Chen W."/>
            <person name="Choi C."/>
            <person name="Clum A."/>
            <person name="Dos Santos R.A."/>
            <person name="Damasio A.R."/>
            <person name="Diallinas G."/>
            <person name="Emri T."/>
            <person name="Fekete E."/>
            <person name="Flipphi M."/>
            <person name="Freyberg S."/>
            <person name="Gallo A."/>
            <person name="Gournas C."/>
            <person name="Habgood R."/>
            <person name="Hainaut M."/>
            <person name="Harispe M.L."/>
            <person name="Henrissat B."/>
            <person name="Hilden K.S."/>
            <person name="Hope R."/>
            <person name="Hossain A."/>
            <person name="Karabika E."/>
            <person name="Karaffa L."/>
            <person name="Karanyi Z."/>
            <person name="Krasevec N."/>
            <person name="Kuo A."/>
            <person name="Kusch H."/>
            <person name="LaButti K."/>
            <person name="Lagendijk E.L."/>
            <person name="Lapidus A."/>
            <person name="Levasseur A."/>
            <person name="Lindquist E."/>
            <person name="Lipzen A."/>
            <person name="Logrieco A.F."/>
            <person name="MacCabe A."/>
            <person name="Maekelae M.R."/>
            <person name="Malavazi I."/>
            <person name="Melin P."/>
            <person name="Meyer V."/>
            <person name="Mielnichuk N."/>
            <person name="Miskei M."/>
            <person name="Molnar A.P."/>
            <person name="Mule G."/>
            <person name="Ngan C.Y."/>
            <person name="Orejas M."/>
            <person name="Orosz E."/>
            <person name="Ouedraogo J.P."/>
            <person name="Overkamp K.M."/>
            <person name="Park H.-S."/>
            <person name="Perrone G."/>
            <person name="Piumi F."/>
            <person name="Punt P.J."/>
            <person name="Ram A.F."/>
            <person name="Ramon A."/>
            <person name="Rauscher S."/>
            <person name="Record E."/>
            <person name="Riano-Pachon D.M."/>
            <person name="Robert V."/>
            <person name="Roehrig J."/>
            <person name="Ruller R."/>
            <person name="Salamov A."/>
            <person name="Salih N.S."/>
            <person name="Samson R.A."/>
            <person name="Sandor E."/>
            <person name="Sanguinetti M."/>
            <person name="Schuetze T."/>
            <person name="Sepcic K."/>
            <person name="Shelest E."/>
            <person name="Sherlock G."/>
            <person name="Sophianopoulou V."/>
            <person name="Squina F.M."/>
            <person name="Sun H."/>
            <person name="Susca A."/>
            <person name="Todd R.B."/>
            <person name="Tsang A."/>
            <person name="Unkles S.E."/>
            <person name="van de Wiele N."/>
            <person name="van Rossen-Uffink D."/>
            <person name="Oliveira J.V."/>
            <person name="Vesth T.C."/>
            <person name="Visser J."/>
            <person name="Yu J.-H."/>
            <person name="Zhou M."/>
            <person name="Andersen M.R."/>
            <person name="Archer D.B."/>
            <person name="Baker S.E."/>
            <person name="Benoit I."/>
            <person name="Brakhage A.A."/>
            <person name="Braus G.H."/>
            <person name="Fischer R."/>
            <person name="Frisvad J.C."/>
            <person name="Goldman G.H."/>
            <person name="Houbraken J."/>
            <person name="Oakley B."/>
            <person name="Pocsi I."/>
            <person name="Scazzocchio C."/>
            <person name="Seiboth B."/>
            <person name="vanKuyk P.A."/>
            <person name="Wortman J."/>
            <person name="Dyer P.S."/>
            <person name="Grigoriev I.V."/>
        </authorList>
    </citation>
    <scope>NUCLEOTIDE SEQUENCE [LARGE SCALE GENOMIC DNA]</scope>
    <source>
        <strain evidence="3">CBS 516.65</strain>
    </source>
</reference>
<keyword evidence="3" id="KW-1185">Reference proteome</keyword>
<dbReference type="Proteomes" id="UP000184300">
    <property type="component" value="Unassembled WGS sequence"/>
</dbReference>
<proteinExistence type="predicted"/>
<gene>
    <name evidence="2" type="ORF">ASPGLDRAFT_44662</name>
</gene>
<evidence type="ECO:0000256" key="1">
    <source>
        <dbReference type="SAM" id="MobiDB-lite"/>
    </source>
</evidence>
<dbReference type="VEuPathDB" id="FungiDB:ASPGLDRAFT_44662"/>